<dbReference type="Proteomes" id="UP000044602">
    <property type="component" value="Unassembled WGS sequence"/>
</dbReference>
<dbReference type="STRING" id="100787.A0A0G4LDE3"/>
<dbReference type="PANTHER" id="PTHR47808:SF2">
    <property type="entry name" value="LEM DOMAIN-CONTAINING PROTEIN 2"/>
    <property type="match status" value="1"/>
</dbReference>
<feature type="domain" description="Man1/Src1-like C-terminal" evidence="8">
    <location>
        <begin position="305"/>
        <end position="660"/>
    </location>
</feature>
<dbReference type="Pfam" id="PF09402">
    <property type="entry name" value="MSC"/>
    <property type="match status" value="1"/>
</dbReference>
<dbReference type="InterPro" id="IPR018996">
    <property type="entry name" value="Man1/Src1-like_C"/>
</dbReference>
<evidence type="ECO:0000256" key="4">
    <source>
        <dbReference type="ARBA" id="ARBA00022989"/>
    </source>
</evidence>
<feature type="region of interest" description="Disordered" evidence="7">
    <location>
        <begin position="190"/>
        <end position="242"/>
    </location>
</feature>
<keyword evidence="6" id="KW-0539">Nucleus</keyword>
<evidence type="ECO:0000256" key="7">
    <source>
        <dbReference type="SAM" id="MobiDB-lite"/>
    </source>
</evidence>
<feature type="domain" description="HeH/LEM" evidence="9">
    <location>
        <begin position="15"/>
        <end position="49"/>
    </location>
</feature>
<dbReference type="InterPro" id="IPR044780">
    <property type="entry name" value="Heh2/Src1"/>
</dbReference>
<dbReference type="InterPro" id="IPR041885">
    <property type="entry name" value="MAN1_winged_helix_dom"/>
</dbReference>
<evidence type="ECO:0000259" key="8">
    <source>
        <dbReference type="Pfam" id="PF09402"/>
    </source>
</evidence>
<dbReference type="GO" id="GO:0005637">
    <property type="term" value="C:nuclear inner membrane"/>
    <property type="evidence" value="ECO:0007669"/>
    <property type="project" value="UniProtKB-SubCell"/>
</dbReference>
<dbReference type="GO" id="GO:0005783">
    <property type="term" value="C:endoplasmic reticulum"/>
    <property type="evidence" value="ECO:0007669"/>
    <property type="project" value="TreeGrafter"/>
</dbReference>
<protein>
    <recommendedName>
        <fullName evidence="12">LEM-like domain-containing protein</fullName>
    </recommendedName>
</protein>
<dbReference type="Gene3D" id="1.10.10.1180">
    <property type="entry name" value="MAN1, winged-helix domain"/>
    <property type="match status" value="1"/>
</dbReference>
<feature type="compositionally biased region" description="Basic and acidic residues" evidence="7">
    <location>
        <begin position="226"/>
        <end position="238"/>
    </location>
</feature>
<dbReference type="PANTHER" id="PTHR47808">
    <property type="entry name" value="INNER NUCLEAR MEMBRANE PROTEIN HEH2-RELATED"/>
    <property type="match status" value="1"/>
</dbReference>
<feature type="region of interest" description="Disordered" evidence="7">
    <location>
        <begin position="665"/>
        <end position="707"/>
    </location>
</feature>
<dbReference type="InterPro" id="IPR011015">
    <property type="entry name" value="LEM/LEM-like_dom_sf"/>
</dbReference>
<dbReference type="GO" id="GO:0034399">
    <property type="term" value="C:nuclear periphery"/>
    <property type="evidence" value="ECO:0007669"/>
    <property type="project" value="TreeGrafter"/>
</dbReference>
<organism evidence="10 11">
    <name type="scientific">Verticillium longisporum</name>
    <name type="common">Verticillium dahliae var. longisporum</name>
    <dbReference type="NCBI Taxonomy" id="100787"/>
    <lineage>
        <taxon>Eukaryota</taxon>
        <taxon>Fungi</taxon>
        <taxon>Dikarya</taxon>
        <taxon>Ascomycota</taxon>
        <taxon>Pezizomycotina</taxon>
        <taxon>Sordariomycetes</taxon>
        <taxon>Hypocreomycetidae</taxon>
        <taxon>Glomerellales</taxon>
        <taxon>Plectosphaerellaceae</taxon>
        <taxon>Verticillium</taxon>
    </lineage>
</organism>
<feature type="region of interest" description="Disordered" evidence="7">
    <location>
        <begin position="65"/>
        <end position="166"/>
    </location>
</feature>
<evidence type="ECO:0000256" key="6">
    <source>
        <dbReference type="ARBA" id="ARBA00023242"/>
    </source>
</evidence>
<dbReference type="CDD" id="cd12935">
    <property type="entry name" value="LEM_like"/>
    <property type="match status" value="1"/>
</dbReference>
<keyword evidence="2" id="KW-0597">Phosphoprotein</keyword>
<evidence type="ECO:0000313" key="10">
    <source>
        <dbReference type="EMBL" id="CRK20067.1"/>
    </source>
</evidence>
<evidence type="ECO:0000259" key="9">
    <source>
        <dbReference type="Pfam" id="PF12949"/>
    </source>
</evidence>
<gene>
    <name evidence="10" type="ORF">BN1708_003326</name>
</gene>
<feature type="compositionally biased region" description="Polar residues" evidence="7">
    <location>
        <begin position="696"/>
        <end position="707"/>
    </location>
</feature>
<name>A0A0G4LDE3_VERLO</name>
<evidence type="ECO:0000256" key="2">
    <source>
        <dbReference type="ARBA" id="ARBA00022553"/>
    </source>
</evidence>
<feature type="compositionally biased region" description="Low complexity" evidence="7">
    <location>
        <begin position="198"/>
        <end position="207"/>
    </location>
</feature>
<sequence>MLDEAYEYLQPGFDPKSLTVPRLRSILVAHDVQYPATAKKPQLIDIFNEGVVPKAKKFLDKQARAKRSSMGIINMPRGDSYDTASFDDEDVDLAPPPQRETRSRSPRKASARLRSEDYEDEPALPLSPTKRKVRGASRQLSHPPADLYPTEAEPPRSVRRSTRTVTPQVKVEDVEDGFFNLQETDVNFSAENPFQSGSSPAPASRPSSSRRRTAGHDTPATFNDVGVRRRTDGYDRPKSAKSNKPIRHEIEYVSELDAGEEFTPEEQIELEMEIAMKGANGLLEQRRPKPAKKRAGLRTPLMALAVTLLGAYGGWYRQEKIAVGYCGLGRPATQIIPSEVSVPDWIVPYIEPQCERCPQHAYCFEDYTVRCDDNFIMKPHPLSLGGLVPLPPTCEPDGEKVRRIKAVADKAVEELRERRAQFECGDLVDQTGEHEESPAIEEEELKSAISEKRSKKMNKQEFDDLWAAAIGDIKDREEVEVIKPTTPYSTIVFVLTSITNQIGRAGSRQADSAGLRNTYLSSTSLARLSISCAAKRSLRLGLARYRLPAGSLAALVALYFYLRARYRSHKAEVARVPSLVDLVLARLASQKELGEEELDDPWLFLPNLRDDVLRSVHSLKSRDRIWSRVRAVVEQNSNVRTSQREGRSGEVGRAWEWIGPLTGDSARRRKSGRVSFGTGAVTDDDRKDEMSEKATARSTWQESRPIY</sequence>
<dbReference type="GO" id="GO:0071763">
    <property type="term" value="P:nuclear membrane organization"/>
    <property type="evidence" value="ECO:0007669"/>
    <property type="project" value="TreeGrafter"/>
</dbReference>
<keyword evidence="3" id="KW-0812">Transmembrane</keyword>
<dbReference type="GO" id="GO:0003682">
    <property type="term" value="F:chromatin binding"/>
    <property type="evidence" value="ECO:0007669"/>
    <property type="project" value="InterPro"/>
</dbReference>
<dbReference type="Pfam" id="PF12949">
    <property type="entry name" value="HeH"/>
    <property type="match status" value="1"/>
</dbReference>
<keyword evidence="11" id="KW-1185">Reference proteome</keyword>
<dbReference type="InterPro" id="IPR025856">
    <property type="entry name" value="HeH/LEM_domain"/>
</dbReference>
<dbReference type="EMBL" id="CVQH01011113">
    <property type="protein sequence ID" value="CRK20067.1"/>
    <property type="molecule type" value="Genomic_DNA"/>
</dbReference>
<accession>A0A0G4LDE3</accession>
<reference evidence="10 11" key="1">
    <citation type="submission" date="2015-05" db="EMBL/GenBank/DDBJ databases">
        <authorList>
            <person name="Wang D.B."/>
            <person name="Wang M."/>
        </authorList>
    </citation>
    <scope>NUCLEOTIDE SEQUENCE [LARGE SCALE GENOMIC DNA]</scope>
    <source>
        <strain evidence="10">VL1</strain>
    </source>
</reference>
<feature type="compositionally biased region" description="Basic and acidic residues" evidence="7">
    <location>
        <begin position="683"/>
        <end position="695"/>
    </location>
</feature>
<comment type="subcellular location">
    <subcellularLocation>
        <location evidence="1">Nucleus inner membrane</location>
    </subcellularLocation>
</comment>
<proteinExistence type="predicted"/>
<dbReference type="AlphaFoldDB" id="A0A0G4LDE3"/>
<evidence type="ECO:0000313" key="11">
    <source>
        <dbReference type="Proteomes" id="UP000044602"/>
    </source>
</evidence>
<dbReference type="Gene3D" id="1.10.720.40">
    <property type="match status" value="1"/>
</dbReference>
<evidence type="ECO:0008006" key="12">
    <source>
        <dbReference type="Google" id="ProtNLM"/>
    </source>
</evidence>
<evidence type="ECO:0000256" key="3">
    <source>
        <dbReference type="ARBA" id="ARBA00022692"/>
    </source>
</evidence>
<evidence type="ECO:0000256" key="1">
    <source>
        <dbReference type="ARBA" id="ARBA00004540"/>
    </source>
</evidence>
<keyword evidence="5" id="KW-0472">Membrane</keyword>
<keyword evidence="4" id="KW-1133">Transmembrane helix</keyword>
<evidence type="ECO:0000256" key="5">
    <source>
        <dbReference type="ARBA" id="ARBA00023136"/>
    </source>
</evidence>